<protein>
    <submittedName>
        <fullName evidence="2">Uncharacterized protein</fullName>
    </submittedName>
</protein>
<name>A0AC34FBS7_9BILA</name>
<proteinExistence type="predicted"/>
<dbReference type="Proteomes" id="UP000887579">
    <property type="component" value="Unplaced"/>
</dbReference>
<organism evidence="1 2">
    <name type="scientific">Panagrolaimus sp. ES5</name>
    <dbReference type="NCBI Taxonomy" id="591445"/>
    <lineage>
        <taxon>Eukaryota</taxon>
        <taxon>Metazoa</taxon>
        <taxon>Ecdysozoa</taxon>
        <taxon>Nematoda</taxon>
        <taxon>Chromadorea</taxon>
        <taxon>Rhabditida</taxon>
        <taxon>Tylenchina</taxon>
        <taxon>Panagrolaimomorpha</taxon>
        <taxon>Panagrolaimoidea</taxon>
        <taxon>Panagrolaimidae</taxon>
        <taxon>Panagrolaimus</taxon>
    </lineage>
</organism>
<reference evidence="2" key="1">
    <citation type="submission" date="2022-11" db="UniProtKB">
        <authorList>
            <consortium name="WormBaseParasite"/>
        </authorList>
    </citation>
    <scope>IDENTIFICATION</scope>
</reference>
<accession>A0AC34FBS7</accession>
<sequence>MTSWESDIEKHIADRSILDDKARVPLGLPAAQKQTRVAMHVQCRISLPDHDWVVAAKHKLIPSVYASCVAGADGKMGVNGPTYCAVRSGKHDHSGADSHLYDFHHLFDLKEFSTFFIACYLLVPITVA</sequence>
<evidence type="ECO:0000313" key="1">
    <source>
        <dbReference type="Proteomes" id="UP000887579"/>
    </source>
</evidence>
<dbReference type="WBParaSite" id="ES5_v2.g14226.t1">
    <property type="protein sequence ID" value="ES5_v2.g14226.t1"/>
    <property type="gene ID" value="ES5_v2.g14226"/>
</dbReference>
<evidence type="ECO:0000313" key="2">
    <source>
        <dbReference type="WBParaSite" id="ES5_v2.g14226.t1"/>
    </source>
</evidence>